<reference evidence="1 2" key="1">
    <citation type="journal article" date="2017" name="Water Res.">
        <title>Comammox in drinking water systems.</title>
        <authorList>
            <person name="Wang Y."/>
            <person name="Ma L."/>
            <person name="Mao Y."/>
            <person name="Jiang X."/>
            <person name="Xia Y."/>
            <person name="Yu K."/>
            <person name="Li B."/>
            <person name="Zhang T."/>
        </authorList>
    </citation>
    <scope>NUCLEOTIDE SEQUENCE [LARGE SCALE GENOMIC DNA]</scope>
    <source>
        <strain evidence="1">SG_bin8</strain>
    </source>
</reference>
<dbReference type="Pfam" id="PF17645">
    <property type="entry name" value="Amdase"/>
    <property type="match status" value="1"/>
</dbReference>
<evidence type="ECO:0000313" key="1">
    <source>
        <dbReference type="EMBL" id="OQW50902.1"/>
    </source>
</evidence>
<dbReference type="PANTHER" id="PTHR40267">
    <property type="entry name" value="BLR3294 PROTEIN"/>
    <property type="match status" value="1"/>
</dbReference>
<comment type="caution">
    <text evidence="1">The sequence shown here is derived from an EMBL/GenBank/DDBJ whole genome shotgun (WGS) entry which is preliminary data.</text>
</comment>
<gene>
    <name evidence="1" type="ORF">A4S15_12880</name>
</gene>
<sequence>MIDTTSRRRIGMLTPSSNTVLEPVTQSLLAGTPRFTAHFSRFKVTEIALDAPALAQFDDSAILRAAELLAHAKVDVISWNGTSAGWLGIERDAKLKDRIEAATGIRASTCVLALGDIQMRLGARTQALVTPYTDDVQAAIIDTFARAGVTCPVERHLSLRDNFSFGTVDENTLRPMIAACLAGHPDVVTIFCTNLNGARLAAEMEPATGPLILDSVAITLWGALMAIGEAPNQIAGFGRLFSDPRLQIIP</sequence>
<protein>
    <submittedName>
        <fullName evidence="1">Asp/Glu/hydantoin racemase</fullName>
    </submittedName>
</protein>
<dbReference type="STRING" id="1827387.A4S15_12880"/>
<dbReference type="InterPro" id="IPR026286">
    <property type="entry name" value="MaiA/AMDase"/>
</dbReference>
<evidence type="ECO:0000313" key="2">
    <source>
        <dbReference type="Proteomes" id="UP000192872"/>
    </source>
</evidence>
<dbReference type="PANTHER" id="PTHR40267:SF1">
    <property type="entry name" value="BLR3294 PROTEIN"/>
    <property type="match status" value="1"/>
</dbReference>
<accession>A0A1W9HUD2</accession>
<dbReference type="EMBL" id="LWDL01000023">
    <property type="protein sequence ID" value="OQW50902.1"/>
    <property type="molecule type" value="Genomic_DNA"/>
</dbReference>
<dbReference type="InterPro" id="IPR053714">
    <property type="entry name" value="Iso_Racemase_Enz_sf"/>
</dbReference>
<dbReference type="Proteomes" id="UP000192872">
    <property type="component" value="Unassembled WGS sequence"/>
</dbReference>
<name>A0A1W9HUD2_9HYPH</name>
<dbReference type="Gene3D" id="3.40.50.12500">
    <property type="match status" value="1"/>
</dbReference>
<proteinExistence type="predicted"/>
<dbReference type="PIRSF" id="PIRSF015736">
    <property type="entry name" value="MI"/>
    <property type="match status" value="1"/>
</dbReference>
<dbReference type="RefSeq" id="WP_376801128.1">
    <property type="nucleotide sequence ID" value="NZ_DBNB01000009.1"/>
</dbReference>
<dbReference type="AlphaFoldDB" id="A0A1W9HUD2"/>
<organism evidence="1 2">
    <name type="scientific">Candidatus Raskinella chloraquaticus</name>
    <dbReference type="NCBI Taxonomy" id="1951219"/>
    <lineage>
        <taxon>Bacteria</taxon>
        <taxon>Pseudomonadati</taxon>
        <taxon>Pseudomonadota</taxon>
        <taxon>Alphaproteobacteria</taxon>
        <taxon>Hyphomicrobiales</taxon>
        <taxon>Phreatobacteraceae</taxon>
        <taxon>Candidatus Raskinella</taxon>
    </lineage>
</organism>